<reference evidence="4" key="1">
    <citation type="submission" date="2023-06" db="EMBL/GenBank/DDBJ databases">
        <title>Genome-scale phylogeny and comparative genomics of the fungal order Sordariales.</title>
        <authorList>
            <consortium name="Lawrence Berkeley National Laboratory"/>
            <person name="Hensen N."/>
            <person name="Bonometti L."/>
            <person name="Westerberg I."/>
            <person name="Brannstrom I.O."/>
            <person name="Guillou S."/>
            <person name="Cros-Aarteil S."/>
            <person name="Calhoun S."/>
            <person name="Haridas S."/>
            <person name="Kuo A."/>
            <person name="Mondo S."/>
            <person name="Pangilinan J."/>
            <person name="Riley R."/>
            <person name="Labutti K."/>
            <person name="Andreopoulos B."/>
            <person name="Lipzen A."/>
            <person name="Chen C."/>
            <person name="Yanf M."/>
            <person name="Daum C."/>
            <person name="Ng V."/>
            <person name="Clum A."/>
            <person name="Steindorff A."/>
            <person name="Ohm R."/>
            <person name="Martin F."/>
            <person name="Silar P."/>
            <person name="Natvig D."/>
            <person name="Lalanne C."/>
            <person name="Gautier V."/>
            <person name="Ament-Velasquez S.L."/>
            <person name="Kruys A."/>
            <person name="Hutchinson M.I."/>
            <person name="Powell A.J."/>
            <person name="Barry K."/>
            <person name="Miller A.N."/>
            <person name="Grigoriev I.V."/>
            <person name="Debuchy R."/>
            <person name="Gladieux P."/>
            <person name="Thoren M.H."/>
            <person name="Johannesson H."/>
        </authorList>
    </citation>
    <scope>NUCLEOTIDE SEQUENCE</scope>
    <source>
        <strain evidence="4">8032-3</strain>
    </source>
</reference>
<evidence type="ECO:0000256" key="2">
    <source>
        <dbReference type="ARBA" id="ARBA00023043"/>
    </source>
</evidence>
<gene>
    <name evidence="4" type="ORF">QBC33DRAFT_613431</name>
</gene>
<sequence length="410" mass="45549">MNFGVGVGDVLMVAGIAWRLYKKCRESSEDFRRLSTELASLDAVLRETAEYVEEHGNLDISRRNRLEILCQGCASTLNDLEGLVSRYESLGTQAQRTWDRMRFGLNDLSEVRSRLVSTTTLLNAYNTTLINSSTARIEKRLSKFMTEVRAGLREGSVAEASNAAETIDSPGVWAELRRELDDVGISAATVEENREYIISWMKMALAADAAADEPEAEERAPSPGCAPSDSAYGSAEGSIRRPSVVALNAANEEFQEELQTQRTERPLEDIFEYLAAEAPPPRARVRRRTDPSRLLKKLFQKDTDIITAASDGDIDRVAKLIGLGMNVNARDRWGWSALSMCGYGGHRAIARLLLDHDADLDNIDVDGDSPSSLAAQRGHADLVVMFDEERAARDLRLREMDREVPRPVEI</sequence>
<keyword evidence="5" id="KW-1185">Reference proteome</keyword>
<feature type="region of interest" description="Disordered" evidence="3">
    <location>
        <begin position="211"/>
        <end position="236"/>
    </location>
</feature>
<dbReference type="GeneID" id="85315725"/>
<dbReference type="InterPro" id="IPR036770">
    <property type="entry name" value="Ankyrin_rpt-contain_sf"/>
</dbReference>
<comment type="caution">
    <text evidence="4">The sequence shown here is derived from an EMBL/GenBank/DDBJ whole genome shotgun (WGS) entry which is preliminary data.</text>
</comment>
<dbReference type="InterPro" id="IPR002110">
    <property type="entry name" value="Ankyrin_rpt"/>
</dbReference>
<keyword evidence="1" id="KW-0677">Repeat</keyword>
<dbReference type="Gene3D" id="1.25.40.20">
    <property type="entry name" value="Ankyrin repeat-containing domain"/>
    <property type="match status" value="1"/>
</dbReference>
<accession>A0AAJ0BXS9</accession>
<evidence type="ECO:0000313" key="5">
    <source>
        <dbReference type="Proteomes" id="UP001244011"/>
    </source>
</evidence>
<dbReference type="SMART" id="SM00248">
    <property type="entry name" value="ANK"/>
    <property type="match status" value="3"/>
</dbReference>
<evidence type="ECO:0000256" key="3">
    <source>
        <dbReference type="SAM" id="MobiDB-lite"/>
    </source>
</evidence>
<dbReference type="Pfam" id="PF12796">
    <property type="entry name" value="Ank_2"/>
    <property type="match status" value="1"/>
</dbReference>
<keyword evidence="2" id="KW-0040">ANK repeat</keyword>
<organism evidence="4 5">
    <name type="scientific">Phialemonium atrogriseum</name>
    <dbReference type="NCBI Taxonomy" id="1093897"/>
    <lineage>
        <taxon>Eukaryota</taxon>
        <taxon>Fungi</taxon>
        <taxon>Dikarya</taxon>
        <taxon>Ascomycota</taxon>
        <taxon>Pezizomycotina</taxon>
        <taxon>Sordariomycetes</taxon>
        <taxon>Sordariomycetidae</taxon>
        <taxon>Cephalothecales</taxon>
        <taxon>Cephalothecaceae</taxon>
        <taxon>Phialemonium</taxon>
    </lineage>
</organism>
<dbReference type="SUPFAM" id="SSF48403">
    <property type="entry name" value="Ankyrin repeat"/>
    <property type="match status" value="1"/>
</dbReference>
<dbReference type="Proteomes" id="UP001244011">
    <property type="component" value="Unassembled WGS sequence"/>
</dbReference>
<proteinExistence type="predicted"/>
<evidence type="ECO:0008006" key="6">
    <source>
        <dbReference type="Google" id="ProtNLM"/>
    </source>
</evidence>
<evidence type="ECO:0000313" key="4">
    <source>
        <dbReference type="EMBL" id="KAK1764016.1"/>
    </source>
</evidence>
<dbReference type="PANTHER" id="PTHR24171">
    <property type="entry name" value="ANKYRIN REPEAT DOMAIN-CONTAINING PROTEIN 39-RELATED"/>
    <property type="match status" value="1"/>
</dbReference>
<evidence type="ECO:0000256" key="1">
    <source>
        <dbReference type="ARBA" id="ARBA00022737"/>
    </source>
</evidence>
<dbReference type="RefSeq" id="XP_060280229.1">
    <property type="nucleotide sequence ID" value="XM_060432538.1"/>
</dbReference>
<protein>
    <recommendedName>
        <fullName evidence="6">Fungal N-terminal domain-containing protein</fullName>
    </recommendedName>
</protein>
<dbReference type="EMBL" id="MU839023">
    <property type="protein sequence ID" value="KAK1764016.1"/>
    <property type="molecule type" value="Genomic_DNA"/>
</dbReference>
<dbReference type="AlphaFoldDB" id="A0AAJ0BXS9"/>
<name>A0AAJ0BXS9_9PEZI</name>